<dbReference type="GO" id="GO:0008270">
    <property type="term" value="F:zinc ion binding"/>
    <property type="evidence" value="ECO:0007669"/>
    <property type="project" value="InterPro"/>
</dbReference>
<accession>A0A8S9V2E9</accession>
<evidence type="ECO:0000256" key="3">
    <source>
        <dbReference type="ARBA" id="ARBA00022723"/>
    </source>
</evidence>
<dbReference type="PANTHER" id="PTHR18952">
    <property type="entry name" value="CARBONIC ANHYDRASE"/>
    <property type="match status" value="1"/>
</dbReference>
<dbReference type="InterPro" id="IPR036398">
    <property type="entry name" value="CA_dom_sf"/>
</dbReference>
<feature type="chain" id="PRO_5035707965" description="carbonic anhydrase" evidence="7">
    <location>
        <begin position="20"/>
        <end position="155"/>
    </location>
</feature>
<dbReference type="PROSITE" id="PS51144">
    <property type="entry name" value="ALPHA_CA_2"/>
    <property type="match status" value="1"/>
</dbReference>
<keyword evidence="5" id="KW-0456">Lyase</keyword>
<name>A0A8S9V2E9_PHYIN</name>
<evidence type="ECO:0000256" key="5">
    <source>
        <dbReference type="ARBA" id="ARBA00023239"/>
    </source>
</evidence>
<comment type="caution">
    <text evidence="10">The sequence shown here is derived from an EMBL/GenBank/DDBJ whole genome shotgun (WGS) entry which is preliminary data.</text>
</comment>
<dbReference type="InterPro" id="IPR023561">
    <property type="entry name" value="Carbonic_anhydrase_a-class"/>
</dbReference>
<dbReference type="EC" id="4.2.1.1" evidence="2"/>
<sequence length="155" mass="16646">MKFFATASAIIVACTLTKATVSATPSGGAPWGYRTDDPTMTGPTQWGTLAGVFGSCSLTLPLRREQMWLRARCRSVANVLTHTDNTFKASVLNAKGAVYKMAQLHLHAPSEHTLNGKPLNGEVHFVHTNADGSALMVVGVFLDVVNRGVKLLDQH</sequence>
<dbReference type="PANTHER" id="PTHR18952:SF265">
    <property type="entry name" value="CARBONIC ANHYDRASE"/>
    <property type="match status" value="1"/>
</dbReference>
<feature type="domain" description="Alpha-carbonic anhydrase" evidence="8">
    <location>
        <begin position="29"/>
        <end position="155"/>
    </location>
</feature>
<evidence type="ECO:0000256" key="6">
    <source>
        <dbReference type="ARBA" id="ARBA00048348"/>
    </source>
</evidence>
<comment type="similarity">
    <text evidence="1">Belongs to the alpha-carbonic anhydrase family.</text>
</comment>
<gene>
    <name evidence="10" type="ORF">GN958_ATG04575</name>
    <name evidence="9" type="ORF">GN958_ATG13432</name>
</gene>
<reference evidence="10" key="1">
    <citation type="submission" date="2020-03" db="EMBL/GenBank/DDBJ databases">
        <title>Hybrid Assembly of Korean Phytophthora infestans isolates.</title>
        <authorList>
            <person name="Prokchorchik M."/>
            <person name="Lee Y."/>
            <person name="Seo J."/>
            <person name="Cho J.-H."/>
            <person name="Park Y.-E."/>
            <person name="Jang D.-C."/>
            <person name="Im J.-S."/>
            <person name="Choi J.-G."/>
            <person name="Park H.-J."/>
            <person name="Lee G.-B."/>
            <person name="Lee Y.-G."/>
            <person name="Hong S.-Y."/>
            <person name="Cho K."/>
            <person name="Sohn K.H."/>
        </authorList>
    </citation>
    <scope>NUCLEOTIDE SEQUENCE</scope>
    <source>
        <strain evidence="10">KR_2_A2</strain>
    </source>
</reference>
<evidence type="ECO:0000313" key="11">
    <source>
        <dbReference type="Proteomes" id="UP000704712"/>
    </source>
</evidence>
<evidence type="ECO:0000313" key="9">
    <source>
        <dbReference type="EMBL" id="KAF4137375.1"/>
    </source>
</evidence>
<proteinExistence type="inferred from homology"/>
<keyword evidence="7" id="KW-0732">Signal</keyword>
<organism evidence="10 11">
    <name type="scientific">Phytophthora infestans</name>
    <name type="common">Potato late blight agent</name>
    <name type="synonym">Botrytis infestans</name>
    <dbReference type="NCBI Taxonomy" id="4787"/>
    <lineage>
        <taxon>Eukaryota</taxon>
        <taxon>Sar</taxon>
        <taxon>Stramenopiles</taxon>
        <taxon>Oomycota</taxon>
        <taxon>Peronosporomycetes</taxon>
        <taxon>Peronosporales</taxon>
        <taxon>Peronosporaceae</taxon>
        <taxon>Phytophthora</taxon>
    </lineage>
</organism>
<keyword evidence="3" id="KW-0479">Metal-binding</keyword>
<evidence type="ECO:0000256" key="2">
    <source>
        <dbReference type="ARBA" id="ARBA00012925"/>
    </source>
</evidence>
<evidence type="ECO:0000256" key="7">
    <source>
        <dbReference type="SAM" id="SignalP"/>
    </source>
</evidence>
<evidence type="ECO:0000256" key="1">
    <source>
        <dbReference type="ARBA" id="ARBA00010718"/>
    </source>
</evidence>
<keyword evidence="4" id="KW-0862">Zinc</keyword>
<dbReference type="Pfam" id="PF00194">
    <property type="entry name" value="Carb_anhydrase"/>
    <property type="match status" value="1"/>
</dbReference>
<protein>
    <recommendedName>
        <fullName evidence="2">carbonic anhydrase</fullName>
        <ecNumber evidence="2">4.2.1.1</ecNumber>
    </recommendedName>
</protein>
<evidence type="ECO:0000256" key="4">
    <source>
        <dbReference type="ARBA" id="ARBA00022833"/>
    </source>
</evidence>
<dbReference type="SUPFAM" id="SSF51069">
    <property type="entry name" value="Carbonic anhydrase"/>
    <property type="match status" value="1"/>
</dbReference>
<feature type="signal peptide" evidence="7">
    <location>
        <begin position="1"/>
        <end position="19"/>
    </location>
</feature>
<comment type="catalytic activity">
    <reaction evidence="6">
        <text>hydrogencarbonate + H(+) = CO2 + H2O</text>
        <dbReference type="Rhea" id="RHEA:10748"/>
        <dbReference type="ChEBI" id="CHEBI:15377"/>
        <dbReference type="ChEBI" id="CHEBI:15378"/>
        <dbReference type="ChEBI" id="CHEBI:16526"/>
        <dbReference type="ChEBI" id="CHEBI:17544"/>
        <dbReference type="EC" id="4.2.1.1"/>
    </reaction>
</comment>
<dbReference type="EMBL" id="JAACNO010001828">
    <property type="protein sequence ID" value="KAF4137375.1"/>
    <property type="molecule type" value="Genomic_DNA"/>
</dbReference>
<dbReference type="InterPro" id="IPR001148">
    <property type="entry name" value="CA_dom"/>
</dbReference>
<dbReference type="GO" id="GO:0004089">
    <property type="term" value="F:carbonate dehydratase activity"/>
    <property type="evidence" value="ECO:0007669"/>
    <property type="project" value="UniProtKB-EC"/>
</dbReference>
<dbReference type="EMBL" id="JAACNO010000635">
    <property type="protein sequence ID" value="KAF4146237.1"/>
    <property type="molecule type" value="Genomic_DNA"/>
</dbReference>
<evidence type="ECO:0000313" key="10">
    <source>
        <dbReference type="EMBL" id="KAF4146237.1"/>
    </source>
</evidence>
<dbReference type="AlphaFoldDB" id="A0A8S9V2E9"/>
<dbReference type="Proteomes" id="UP000704712">
    <property type="component" value="Unassembled WGS sequence"/>
</dbReference>
<evidence type="ECO:0000259" key="8">
    <source>
        <dbReference type="PROSITE" id="PS51144"/>
    </source>
</evidence>
<dbReference type="Gene3D" id="3.10.200.10">
    <property type="entry name" value="Alpha carbonic anhydrase"/>
    <property type="match status" value="1"/>
</dbReference>